<dbReference type="HOGENOM" id="CLU_026956_2_0_1"/>
<dbReference type="InParanoid" id="K3Y3Q0"/>
<dbReference type="PANTHER" id="PTHR12542:SF40">
    <property type="entry name" value="EXOCYST SUBUNIT EXO70 FAMILY PROTEIN"/>
    <property type="match status" value="1"/>
</dbReference>
<dbReference type="GO" id="GO:0005546">
    <property type="term" value="F:phosphatidylinositol-4,5-bisphosphate binding"/>
    <property type="evidence" value="ECO:0007669"/>
    <property type="project" value="InterPro"/>
</dbReference>
<accession>K3Y3Q0</accession>
<reference evidence="6" key="1">
    <citation type="journal article" date="2012" name="Nat. Biotechnol.">
        <title>Reference genome sequence of the model plant Setaria.</title>
        <authorList>
            <person name="Bennetzen J.L."/>
            <person name="Schmutz J."/>
            <person name="Wang H."/>
            <person name="Percifield R."/>
            <person name="Hawkins J."/>
            <person name="Pontaroli A.C."/>
            <person name="Estep M."/>
            <person name="Feng L."/>
            <person name="Vaughn J.N."/>
            <person name="Grimwood J."/>
            <person name="Jenkins J."/>
            <person name="Barry K."/>
            <person name="Lindquist E."/>
            <person name="Hellsten U."/>
            <person name="Deshpande S."/>
            <person name="Wang X."/>
            <person name="Wu X."/>
            <person name="Mitros T."/>
            <person name="Triplett J."/>
            <person name="Yang X."/>
            <person name="Ye C.Y."/>
            <person name="Mauro-Herrera M."/>
            <person name="Wang L."/>
            <person name="Li P."/>
            <person name="Sharma M."/>
            <person name="Sharma R."/>
            <person name="Ronald P.C."/>
            <person name="Panaud O."/>
            <person name="Kellogg E.A."/>
            <person name="Brutnell T.P."/>
            <person name="Doust A.N."/>
            <person name="Tuskan G.A."/>
            <person name="Rokhsar D."/>
            <person name="Devos K.M."/>
        </authorList>
    </citation>
    <scope>NUCLEOTIDE SEQUENCE [LARGE SCALE GENOMIC DNA]</scope>
    <source>
        <strain evidence="6">cv. Yugu1</strain>
    </source>
</reference>
<dbReference type="Proteomes" id="UP000004995">
    <property type="component" value="Unassembled WGS sequence"/>
</dbReference>
<keyword evidence="3" id="KW-0653">Protein transport</keyword>
<organism evidence="5 6">
    <name type="scientific">Setaria italica</name>
    <name type="common">Foxtail millet</name>
    <name type="synonym">Panicum italicum</name>
    <dbReference type="NCBI Taxonomy" id="4555"/>
    <lineage>
        <taxon>Eukaryota</taxon>
        <taxon>Viridiplantae</taxon>
        <taxon>Streptophyta</taxon>
        <taxon>Embryophyta</taxon>
        <taxon>Tracheophyta</taxon>
        <taxon>Spermatophyta</taxon>
        <taxon>Magnoliopsida</taxon>
        <taxon>Liliopsida</taxon>
        <taxon>Poales</taxon>
        <taxon>Poaceae</taxon>
        <taxon>PACMAD clade</taxon>
        <taxon>Panicoideae</taxon>
        <taxon>Panicodae</taxon>
        <taxon>Paniceae</taxon>
        <taxon>Cenchrinae</taxon>
        <taxon>Setaria</taxon>
    </lineage>
</organism>
<dbReference type="GO" id="GO:0006887">
    <property type="term" value="P:exocytosis"/>
    <property type="evidence" value="ECO:0000318"/>
    <property type="project" value="GO_Central"/>
</dbReference>
<evidence type="ECO:0000259" key="4">
    <source>
        <dbReference type="Pfam" id="PF03081"/>
    </source>
</evidence>
<dbReference type="STRING" id="4555.K3Y3Q0"/>
<dbReference type="InterPro" id="IPR046364">
    <property type="entry name" value="Exo70_C"/>
</dbReference>
<dbReference type="SUPFAM" id="SSF74788">
    <property type="entry name" value="Cullin repeat-like"/>
    <property type="match status" value="1"/>
</dbReference>
<keyword evidence="3" id="KW-0268">Exocytosis</keyword>
<evidence type="ECO:0000256" key="1">
    <source>
        <dbReference type="ARBA" id="ARBA00006756"/>
    </source>
</evidence>
<comment type="similarity">
    <text evidence="1 3">Belongs to the EXO70 family.</text>
</comment>
<dbReference type="InterPro" id="IPR016159">
    <property type="entry name" value="Cullin_repeat-like_dom_sf"/>
</dbReference>
<keyword evidence="2 3" id="KW-0813">Transport</keyword>
<dbReference type="FunCoup" id="K3Y3Q0">
    <property type="interactions" value="408"/>
</dbReference>
<evidence type="ECO:0000256" key="2">
    <source>
        <dbReference type="ARBA" id="ARBA00022448"/>
    </source>
</evidence>
<evidence type="ECO:0000313" key="5">
    <source>
        <dbReference type="EnsemblPlants" id="KQL09688"/>
    </source>
</evidence>
<dbReference type="Gramene" id="KQL09688">
    <property type="protein sequence ID" value="KQL09688"/>
    <property type="gene ID" value="SETIT_008838mg"/>
</dbReference>
<dbReference type="OMA" id="LLCCWKW"/>
<dbReference type="eggNOG" id="KOG2344">
    <property type="taxonomic scope" value="Eukaryota"/>
</dbReference>
<evidence type="ECO:0000313" key="6">
    <source>
        <dbReference type="Proteomes" id="UP000004995"/>
    </source>
</evidence>
<sequence>MMQYGGGTTSMNSPELGSIQKLRTYRESIRRASVPGGLCRSAARFFPASCDAAAGEGAYYCWSRSSSTSSSTSSSPASDASARYSTVPLSFSSSDDLCFSGCLDGVEELRAIALQMVRDGYVKDLIRSFGAAGGSSSAHCGGGLVLGPGPEELLLGRWFSELNVEWVLLTREGDKVRPYLDMEDGCPLLLDLMERWIKALKTMVQVLCITQMELRANRPAAIGVRKAIRYFMLLATGKMAEREQEVAQFARFAEASILRMLDFVDAVVDAALDDDQAAAEALPGMLQVYTCVVDDSPAVLTLFKESSVTTSMFDAMNGIFLRKRSKLSDAIWGMMEVVRASFLTNDCWRVSPASAGGLHKTTRLVMNYVMLLWRNEGALNLVLQDQQHRFRMFLSEHHGHCSSSVADLIKKMISSSEKQLEKASNFISDPGLRYIFLMNNFSFISEKFSSLLLPPFEGYKIERSRGSRERLHPMEDCVNQPDPSIRAKIETDSNLDGFIKIQSFMEAYLDASWEPVMSCLYHDIPRGFLKCGRALDKFILEFQRTCATQRMWKVPNPELRKRLRRAIIEKVISGYNPYLTQRLARGKSNRPAMSTPLELEELIEELFEG</sequence>
<dbReference type="GO" id="GO:0015031">
    <property type="term" value="P:protein transport"/>
    <property type="evidence" value="ECO:0007669"/>
    <property type="project" value="UniProtKB-KW"/>
</dbReference>
<dbReference type="Pfam" id="PF03081">
    <property type="entry name" value="Exo70_C"/>
    <property type="match status" value="2"/>
</dbReference>
<dbReference type="PANTHER" id="PTHR12542">
    <property type="entry name" value="EXOCYST COMPLEX PROTEIN EXO70"/>
    <property type="match status" value="1"/>
</dbReference>
<dbReference type="AlphaFoldDB" id="K3Y3Q0"/>
<dbReference type="EnsemblPlants" id="KQL09688">
    <property type="protein sequence ID" value="KQL09688"/>
    <property type="gene ID" value="SETIT_008838mg"/>
</dbReference>
<evidence type="ECO:0000256" key="3">
    <source>
        <dbReference type="RuleBase" id="RU365026"/>
    </source>
</evidence>
<dbReference type="EMBL" id="AGNK02002252">
    <property type="status" value="NOT_ANNOTATED_CDS"/>
    <property type="molecule type" value="Genomic_DNA"/>
</dbReference>
<feature type="domain" description="Exocyst complex subunit Exo70 C-terminal" evidence="4">
    <location>
        <begin position="195"/>
        <end position="460"/>
    </location>
</feature>
<feature type="domain" description="Exocyst complex subunit Exo70 C-terminal" evidence="4">
    <location>
        <begin position="500"/>
        <end position="604"/>
    </location>
</feature>
<dbReference type="Gene3D" id="1.20.1280.170">
    <property type="entry name" value="Exocyst complex component Exo70"/>
    <property type="match status" value="2"/>
</dbReference>
<protein>
    <recommendedName>
        <fullName evidence="3">Exocyst subunit Exo70 family protein</fullName>
    </recommendedName>
</protein>
<proteinExistence type="inferred from homology"/>
<keyword evidence="6" id="KW-1185">Reference proteome</keyword>
<comment type="function">
    <text evidence="3">Component of the exocyst complex.</text>
</comment>
<reference evidence="5" key="2">
    <citation type="submission" date="2018-08" db="UniProtKB">
        <authorList>
            <consortium name="EnsemblPlants"/>
        </authorList>
    </citation>
    <scope>IDENTIFICATION</scope>
    <source>
        <strain evidence="5">Yugu1</strain>
    </source>
</reference>
<dbReference type="GO" id="GO:0000145">
    <property type="term" value="C:exocyst"/>
    <property type="evidence" value="ECO:0000318"/>
    <property type="project" value="GO_Central"/>
</dbReference>
<dbReference type="InterPro" id="IPR004140">
    <property type="entry name" value="Exo70"/>
</dbReference>
<name>K3Y3Q0_SETIT</name>